<sequence>MPRKYFFFDIDGTLTDDETHKIVPSAERTLHALEANGHFVSIATGRAHYKAQGFADSIGIRNMVCNGGECLVLDGKVIENRPLDHETAMFLVHHAEKAGLGYLLMTDDSDRVLMKDTRFLEQAGRRTELTTYVLDPDLVPEKIPQIFKVYIAMTKEQEPDNPWIQKQGHLRMGPGYLNFQHDAKKDGILRMLKAVDGNESDVVVFGDAVNDLVMFDPRWTSIAMGNGMQELKDKADYVTAANIDDGIEKACRRFGWI</sequence>
<keyword evidence="2" id="KW-1185">Reference proteome</keyword>
<protein>
    <submittedName>
        <fullName evidence="1">HAD family phosphatase</fullName>
    </submittedName>
</protein>
<organism evidence="1 2">
    <name type="scientific">Stecheria intestinalis</name>
    <dbReference type="NCBI Taxonomy" id="2606630"/>
    <lineage>
        <taxon>Bacteria</taxon>
        <taxon>Bacillati</taxon>
        <taxon>Bacillota</taxon>
        <taxon>Erysipelotrichia</taxon>
        <taxon>Erysipelotrichales</taxon>
        <taxon>Erysipelotrichaceae</taxon>
        <taxon>Stecheria</taxon>
    </lineage>
</organism>
<dbReference type="InterPro" id="IPR036412">
    <property type="entry name" value="HAD-like_sf"/>
</dbReference>
<evidence type="ECO:0000313" key="1">
    <source>
        <dbReference type="EMBL" id="MSS59166.1"/>
    </source>
</evidence>
<comment type="caution">
    <text evidence="1">The sequence shown here is derived from an EMBL/GenBank/DDBJ whole genome shotgun (WGS) entry which is preliminary data.</text>
</comment>
<dbReference type="SUPFAM" id="SSF56784">
    <property type="entry name" value="HAD-like"/>
    <property type="match status" value="1"/>
</dbReference>
<accession>A0A7X2TH48</accession>
<dbReference type="RefSeq" id="WP_154505322.1">
    <property type="nucleotide sequence ID" value="NZ_VUMN01000024.1"/>
</dbReference>
<reference evidence="1 2" key="1">
    <citation type="submission" date="2019-08" db="EMBL/GenBank/DDBJ databases">
        <title>In-depth cultivation of the pig gut microbiome towards novel bacterial diversity and tailored functional studies.</title>
        <authorList>
            <person name="Wylensek D."/>
            <person name="Hitch T.C.A."/>
            <person name="Clavel T."/>
        </authorList>
    </citation>
    <scope>NUCLEOTIDE SEQUENCE [LARGE SCALE GENOMIC DNA]</scope>
    <source>
        <strain evidence="1 2">Oil+RF-744-GAM-WT-6</strain>
    </source>
</reference>
<evidence type="ECO:0000313" key="2">
    <source>
        <dbReference type="Proteomes" id="UP000461880"/>
    </source>
</evidence>
<dbReference type="NCBIfam" id="TIGR01484">
    <property type="entry name" value="HAD-SF-IIB"/>
    <property type="match status" value="1"/>
</dbReference>
<dbReference type="PANTHER" id="PTHR10000">
    <property type="entry name" value="PHOSPHOSERINE PHOSPHATASE"/>
    <property type="match status" value="1"/>
</dbReference>
<dbReference type="GO" id="GO:0016791">
    <property type="term" value="F:phosphatase activity"/>
    <property type="evidence" value="ECO:0007669"/>
    <property type="project" value="TreeGrafter"/>
</dbReference>
<dbReference type="Gene3D" id="3.40.50.1000">
    <property type="entry name" value="HAD superfamily/HAD-like"/>
    <property type="match status" value="1"/>
</dbReference>
<dbReference type="Proteomes" id="UP000461880">
    <property type="component" value="Unassembled WGS sequence"/>
</dbReference>
<dbReference type="PANTHER" id="PTHR10000:SF25">
    <property type="entry name" value="PHOSPHATASE YKRA-RELATED"/>
    <property type="match status" value="1"/>
</dbReference>
<dbReference type="InterPro" id="IPR023214">
    <property type="entry name" value="HAD_sf"/>
</dbReference>
<dbReference type="AlphaFoldDB" id="A0A7X2TH48"/>
<dbReference type="Pfam" id="PF08282">
    <property type="entry name" value="Hydrolase_3"/>
    <property type="match status" value="1"/>
</dbReference>
<proteinExistence type="predicted"/>
<gene>
    <name evidence="1" type="ORF">FYJ51_09695</name>
</gene>
<name>A0A7X2TH48_9FIRM</name>
<dbReference type="GO" id="GO:0005829">
    <property type="term" value="C:cytosol"/>
    <property type="evidence" value="ECO:0007669"/>
    <property type="project" value="TreeGrafter"/>
</dbReference>
<dbReference type="GO" id="GO:0000287">
    <property type="term" value="F:magnesium ion binding"/>
    <property type="evidence" value="ECO:0007669"/>
    <property type="project" value="TreeGrafter"/>
</dbReference>
<dbReference type="InterPro" id="IPR006379">
    <property type="entry name" value="HAD-SF_hydro_IIB"/>
</dbReference>
<dbReference type="Gene3D" id="3.30.1240.10">
    <property type="match status" value="1"/>
</dbReference>
<dbReference type="EMBL" id="VUMN01000024">
    <property type="protein sequence ID" value="MSS59166.1"/>
    <property type="molecule type" value="Genomic_DNA"/>
</dbReference>